<dbReference type="Proteomes" id="UP000002166">
    <property type="component" value="Chromosome"/>
</dbReference>
<dbReference type="NCBIfam" id="TIGR02937">
    <property type="entry name" value="sigma70-ECF"/>
    <property type="match status" value="1"/>
</dbReference>
<evidence type="ECO:0000256" key="1">
    <source>
        <dbReference type="ARBA" id="ARBA00010641"/>
    </source>
</evidence>
<evidence type="ECO:0000256" key="2">
    <source>
        <dbReference type="ARBA" id="ARBA00023015"/>
    </source>
</evidence>
<evidence type="ECO:0000256" key="6">
    <source>
        <dbReference type="SAM" id="Phobius"/>
    </source>
</evidence>
<dbReference type="InterPro" id="IPR007627">
    <property type="entry name" value="RNA_pol_sigma70_r2"/>
</dbReference>
<dbReference type="InterPro" id="IPR014284">
    <property type="entry name" value="RNA_pol_sigma-70_dom"/>
</dbReference>
<evidence type="ECO:0000313" key="10">
    <source>
        <dbReference type="Proteomes" id="UP000002166"/>
    </source>
</evidence>
<dbReference type="InterPro" id="IPR013249">
    <property type="entry name" value="RNA_pol_sigma70_r4_t2"/>
</dbReference>
<evidence type="ECO:0000256" key="3">
    <source>
        <dbReference type="ARBA" id="ARBA00023082"/>
    </source>
</evidence>
<keyword evidence="3" id="KW-0731">Sigma factor</keyword>
<reference evidence="9 10" key="1">
    <citation type="journal article" date="2008" name="J. Bacteriol.">
        <title>Complete genome sequence of Leuconostoc citreum KM20.</title>
        <authorList>
            <person name="Kim J.F."/>
            <person name="Jeong H."/>
            <person name="Lee J.-S."/>
            <person name="Choi S.-H."/>
            <person name="Ha M."/>
            <person name="Hur C.-G."/>
            <person name="Kim J.-S."/>
            <person name="Lee S."/>
            <person name="Park H.-S."/>
            <person name="Park Y.-H."/>
            <person name="Oh T.K."/>
        </authorList>
    </citation>
    <scope>NUCLEOTIDE SEQUENCE [LARGE SCALE GENOMIC DNA]</scope>
    <source>
        <strain evidence="9 10">KM20</strain>
    </source>
</reference>
<dbReference type="eggNOG" id="COG1595">
    <property type="taxonomic scope" value="Bacteria"/>
</dbReference>
<evidence type="ECO:0000313" key="9">
    <source>
        <dbReference type="EMBL" id="ACA83286.1"/>
    </source>
</evidence>
<feature type="transmembrane region" description="Helical" evidence="6">
    <location>
        <begin position="6"/>
        <end position="22"/>
    </location>
</feature>
<dbReference type="GO" id="GO:0006352">
    <property type="term" value="P:DNA-templated transcription initiation"/>
    <property type="evidence" value="ECO:0007669"/>
    <property type="project" value="InterPro"/>
</dbReference>
<dbReference type="EMBL" id="DQ489736">
    <property type="protein sequence ID" value="ACA83286.1"/>
    <property type="molecule type" value="Genomic_DNA"/>
</dbReference>
<keyword evidence="6" id="KW-1133">Transmembrane helix</keyword>
<dbReference type="GO" id="GO:0003677">
    <property type="term" value="F:DNA binding"/>
    <property type="evidence" value="ECO:0007669"/>
    <property type="project" value="UniProtKB-KW"/>
</dbReference>
<evidence type="ECO:0000256" key="4">
    <source>
        <dbReference type="ARBA" id="ARBA00023125"/>
    </source>
</evidence>
<protein>
    <submittedName>
        <fullName evidence="9">RNA polymerase sigma-70 factor, ECF family</fullName>
    </submittedName>
</protein>
<dbReference type="SUPFAM" id="SSF88946">
    <property type="entry name" value="Sigma2 domain of RNA polymerase sigma factors"/>
    <property type="match status" value="1"/>
</dbReference>
<dbReference type="Gene3D" id="1.10.10.10">
    <property type="entry name" value="Winged helix-like DNA-binding domain superfamily/Winged helix DNA-binding domain"/>
    <property type="match status" value="1"/>
</dbReference>
<comment type="similarity">
    <text evidence="1">Belongs to the sigma-70 factor family. ECF subfamily.</text>
</comment>
<name>B1MVN2_LEUCK</name>
<feature type="domain" description="RNA polymerase sigma-70 region 2" evidence="7">
    <location>
        <begin position="44"/>
        <end position="102"/>
    </location>
</feature>
<accession>B1MVN2</accession>
<keyword evidence="6" id="KW-0812">Transmembrane</keyword>
<dbReference type="InterPro" id="IPR013324">
    <property type="entry name" value="RNA_pol_sigma_r3/r4-like"/>
</dbReference>
<dbReference type="PANTHER" id="PTHR43133:SF8">
    <property type="entry name" value="RNA POLYMERASE SIGMA FACTOR HI_1459-RELATED"/>
    <property type="match status" value="1"/>
</dbReference>
<dbReference type="InterPro" id="IPR036388">
    <property type="entry name" value="WH-like_DNA-bd_sf"/>
</dbReference>
<dbReference type="Pfam" id="PF08281">
    <property type="entry name" value="Sigma70_r4_2"/>
    <property type="match status" value="1"/>
</dbReference>
<feature type="domain" description="RNA polymerase sigma factor 70 region 4 type 2" evidence="8">
    <location>
        <begin position="125"/>
        <end position="177"/>
    </location>
</feature>
<dbReference type="PANTHER" id="PTHR43133">
    <property type="entry name" value="RNA POLYMERASE ECF-TYPE SIGMA FACTO"/>
    <property type="match status" value="1"/>
</dbReference>
<dbReference type="HOGENOM" id="CLU_047691_3_1_9"/>
<dbReference type="InterPro" id="IPR013325">
    <property type="entry name" value="RNA_pol_sigma_r2"/>
</dbReference>
<dbReference type="Pfam" id="PF04542">
    <property type="entry name" value="Sigma70_r2"/>
    <property type="match status" value="1"/>
</dbReference>
<evidence type="ECO:0000259" key="7">
    <source>
        <dbReference type="Pfam" id="PF04542"/>
    </source>
</evidence>
<dbReference type="SUPFAM" id="SSF88659">
    <property type="entry name" value="Sigma3 and sigma4 domains of RNA polymerase sigma factors"/>
    <property type="match status" value="1"/>
</dbReference>
<keyword evidence="2" id="KW-0805">Transcription regulation</keyword>
<evidence type="ECO:0000256" key="5">
    <source>
        <dbReference type="ARBA" id="ARBA00023163"/>
    </source>
</evidence>
<dbReference type="Gene3D" id="1.10.1740.10">
    <property type="match status" value="1"/>
</dbReference>
<dbReference type="KEGG" id="lci:LCK_01462"/>
<organism evidence="9 10">
    <name type="scientific">Leuconostoc citreum (strain KM20)</name>
    <dbReference type="NCBI Taxonomy" id="349519"/>
    <lineage>
        <taxon>Bacteria</taxon>
        <taxon>Bacillati</taxon>
        <taxon>Bacillota</taxon>
        <taxon>Bacilli</taxon>
        <taxon>Lactobacillales</taxon>
        <taxon>Lactobacillaceae</taxon>
        <taxon>Leuconostoc</taxon>
    </lineage>
</organism>
<keyword evidence="10" id="KW-1185">Reference proteome</keyword>
<keyword evidence="5" id="KW-0804">Transcription</keyword>
<proteinExistence type="inferred from homology"/>
<evidence type="ECO:0000259" key="8">
    <source>
        <dbReference type="Pfam" id="PF08281"/>
    </source>
</evidence>
<dbReference type="GO" id="GO:0016987">
    <property type="term" value="F:sigma factor activity"/>
    <property type="evidence" value="ECO:0007669"/>
    <property type="project" value="UniProtKB-KW"/>
</dbReference>
<keyword evidence="4" id="KW-0238">DNA-binding</keyword>
<dbReference type="AlphaFoldDB" id="B1MVN2"/>
<sequence>MTHIEKYLFFCVTILFLIRYIYRKAGEMKIDYYEQVLLDIAHELTGFLINHRIQKQDAEDIIQDVFVRLIQADIMLPPEKLRPWLYRVALSRFYDLYRRQKKYRDILLAQYAQYSEIAPSMTKNELLQQALDKLDDYQKSLILLYYDSRHSIRDIATIYNASDSKIKVDLYRTRQQLRQTIERAQNER</sequence>
<dbReference type="InterPro" id="IPR039425">
    <property type="entry name" value="RNA_pol_sigma-70-like"/>
</dbReference>
<gene>
    <name evidence="9" type="ordered locus">LCK_01462</name>
</gene>
<keyword evidence="6" id="KW-0472">Membrane</keyword>
<dbReference type="STRING" id="349519.LCK_01462"/>